<dbReference type="GO" id="GO:0008483">
    <property type="term" value="F:transaminase activity"/>
    <property type="evidence" value="ECO:0007669"/>
    <property type="project" value="UniProtKB-KW"/>
</dbReference>
<dbReference type="Gene3D" id="3.90.1150.10">
    <property type="entry name" value="Aspartate Aminotransferase, domain 1"/>
    <property type="match status" value="1"/>
</dbReference>
<dbReference type="Gene3D" id="3.40.640.10">
    <property type="entry name" value="Type I PLP-dependent aspartate aminotransferase-like (Major domain)"/>
    <property type="match status" value="1"/>
</dbReference>
<accession>A0A6H2GTB8</accession>
<protein>
    <submittedName>
        <fullName evidence="6">Aspartate aminotransferase family protein</fullName>
    </submittedName>
</protein>
<dbReference type="Proteomes" id="UP000502136">
    <property type="component" value="Chromosome"/>
</dbReference>
<comment type="cofactor">
    <cofactor evidence="1">
        <name>pyridoxal 5'-phosphate</name>
        <dbReference type="ChEBI" id="CHEBI:597326"/>
    </cofactor>
</comment>
<keyword evidence="6" id="KW-0808">Transferase</keyword>
<dbReference type="AlphaFoldDB" id="A0A6H2GTB8"/>
<evidence type="ECO:0000256" key="1">
    <source>
        <dbReference type="ARBA" id="ARBA00001933"/>
    </source>
</evidence>
<dbReference type="RefSeq" id="WP_168906095.1">
    <property type="nucleotide sequence ID" value="NZ_CP051428.1"/>
</dbReference>
<dbReference type="FunFam" id="3.40.640.10:FF:000004">
    <property type="entry name" value="Acetylornithine aminotransferase"/>
    <property type="match status" value="1"/>
</dbReference>
<dbReference type="InterPro" id="IPR015422">
    <property type="entry name" value="PyrdxlP-dep_Trfase_small"/>
</dbReference>
<dbReference type="CDD" id="cd00610">
    <property type="entry name" value="OAT_like"/>
    <property type="match status" value="1"/>
</dbReference>
<feature type="region of interest" description="Disordered" evidence="5">
    <location>
        <begin position="1"/>
        <end position="31"/>
    </location>
</feature>
<reference evidence="6 7" key="1">
    <citation type="submission" date="2020-04" db="EMBL/GenBank/DDBJ databases">
        <title>Novel Paenibacillus strain UniB2 isolated from commercial digestive syrup.</title>
        <authorList>
            <person name="Thorat V."/>
            <person name="Kirdat K."/>
            <person name="Tiwarekar B."/>
            <person name="Yadav A."/>
        </authorList>
    </citation>
    <scope>NUCLEOTIDE SEQUENCE [LARGE SCALE GENOMIC DNA]</scope>
    <source>
        <strain evidence="6 7">UniB2</strain>
    </source>
</reference>
<dbReference type="PANTHER" id="PTHR43094">
    <property type="entry name" value="AMINOTRANSFERASE"/>
    <property type="match status" value="1"/>
</dbReference>
<dbReference type="GO" id="GO:0030170">
    <property type="term" value="F:pyridoxal phosphate binding"/>
    <property type="evidence" value="ECO:0007669"/>
    <property type="project" value="InterPro"/>
</dbReference>
<dbReference type="NCBIfam" id="NF041821">
    <property type="entry name" value="daptide_amino"/>
    <property type="match status" value="1"/>
</dbReference>
<dbReference type="PANTHER" id="PTHR43094:SF1">
    <property type="entry name" value="AMINOTRANSFERASE CLASS-III"/>
    <property type="match status" value="1"/>
</dbReference>
<evidence type="ECO:0000256" key="4">
    <source>
        <dbReference type="RuleBase" id="RU003560"/>
    </source>
</evidence>
<evidence type="ECO:0000313" key="7">
    <source>
        <dbReference type="Proteomes" id="UP000502136"/>
    </source>
</evidence>
<dbReference type="PROSITE" id="PS00600">
    <property type="entry name" value="AA_TRANSFER_CLASS_3"/>
    <property type="match status" value="1"/>
</dbReference>
<evidence type="ECO:0000256" key="2">
    <source>
        <dbReference type="ARBA" id="ARBA00008954"/>
    </source>
</evidence>
<dbReference type="EMBL" id="CP051428">
    <property type="protein sequence ID" value="QJC50416.1"/>
    <property type="molecule type" value="Genomic_DNA"/>
</dbReference>
<evidence type="ECO:0000313" key="6">
    <source>
        <dbReference type="EMBL" id="QJC50416.1"/>
    </source>
</evidence>
<keyword evidence="3 4" id="KW-0663">Pyridoxal phosphate</keyword>
<name>A0A6H2GTB8_9BACL</name>
<dbReference type="SUPFAM" id="SSF53383">
    <property type="entry name" value="PLP-dependent transferases"/>
    <property type="match status" value="1"/>
</dbReference>
<keyword evidence="6" id="KW-0032">Aminotransferase</keyword>
<dbReference type="InterPro" id="IPR005814">
    <property type="entry name" value="Aminotrans_3"/>
</dbReference>
<dbReference type="InterPro" id="IPR049691">
    <property type="entry name" value="Daptide_aminotransferase"/>
</dbReference>
<keyword evidence="7" id="KW-1185">Reference proteome</keyword>
<evidence type="ECO:0000256" key="5">
    <source>
        <dbReference type="SAM" id="MobiDB-lite"/>
    </source>
</evidence>
<organism evidence="6 7">
    <name type="scientific">Paenibacillus albicereus</name>
    <dbReference type="NCBI Taxonomy" id="2726185"/>
    <lineage>
        <taxon>Bacteria</taxon>
        <taxon>Bacillati</taxon>
        <taxon>Bacillota</taxon>
        <taxon>Bacilli</taxon>
        <taxon>Bacillales</taxon>
        <taxon>Paenibacillaceae</taxon>
        <taxon>Paenibacillus</taxon>
    </lineage>
</organism>
<dbReference type="InterPro" id="IPR049704">
    <property type="entry name" value="Aminotrans_3_PPA_site"/>
</dbReference>
<dbReference type="InterPro" id="IPR015421">
    <property type="entry name" value="PyrdxlP-dep_Trfase_major"/>
</dbReference>
<dbReference type="Pfam" id="PF00202">
    <property type="entry name" value="Aminotran_3"/>
    <property type="match status" value="1"/>
</dbReference>
<gene>
    <name evidence="6" type="ORF">HGI30_01620</name>
</gene>
<dbReference type="InterPro" id="IPR015424">
    <property type="entry name" value="PyrdxlP-dep_Trfase"/>
</dbReference>
<feature type="compositionally biased region" description="Low complexity" evidence="5">
    <location>
        <begin position="1"/>
        <end position="23"/>
    </location>
</feature>
<comment type="similarity">
    <text evidence="2 4">Belongs to the class-III pyridoxal-phosphate-dependent aminotransferase family.</text>
</comment>
<sequence length="468" mass="50330">MRNHPSASQDQPAAGAARAADPAAAPPPVLQPPGYPIVHPLKDVRLGEAFPSFAAGDGIYVQDTNGKTYIDGISGLWNVSLGYRHPGIRQAIVDQLDRLPYVNPVDGANPTTLAFAETLLRLTPPSLAKVAYTCTGSESVELAIKLIRKFHQLSGRPERTLIAVLDKSYHGTYYGSMSASGIDQEISESYGPKVPGFRFHPVPLGDDGKPAVLEGELLERRLAELERLFAEEEGRLGGIILEPIIGSGGILPLPDRYLRRIRELCDASGVLLAFDEVATGMGRTGRMFAFEHSGATPDILCLSKGINSGYLPLGATLFSDAIYQAFARAGSHIEHLSTQNGNPIACAAGLATVEALEQPGLLAEVTRKGELLRHLLNEALAANPLYLETRGQGLMIGVALTSDRSQRALLDADRLRDVVARLKQRGLLVYPIHTPGVTTGFHLFPPLIIEDGEIRKIVQIIARSLGGR</sequence>
<dbReference type="KEGG" id="palr:HGI30_01620"/>
<dbReference type="PIRSF" id="PIRSF000521">
    <property type="entry name" value="Transaminase_4ab_Lys_Orn"/>
    <property type="match status" value="1"/>
</dbReference>
<proteinExistence type="inferred from homology"/>
<evidence type="ECO:0000256" key="3">
    <source>
        <dbReference type="ARBA" id="ARBA00022898"/>
    </source>
</evidence>